<dbReference type="SMART" id="SM00236">
    <property type="entry name" value="fCBD"/>
    <property type="match status" value="1"/>
</dbReference>
<feature type="chain" id="PRO_5040514986" description="pectin lyase" evidence="10">
    <location>
        <begin position="19"/>
        <end position="514"/>
    </location>
</feature>
<dbReference type="GO" id="GO:0030570">
    <property type="term" value="F:pectate lyase activity"/>
    <property type="evidence" value="ECO:0007669"/>
    <property type="project" value="InterPro"/>
</dbReference>
<evidence type="ECO:0000256" key="10">
    <source>
        <dbReference type="SAM" id="SignalP"/>
    </source>
</evidence>
<dbReference type="PANTHER" id="PTHR31683">
    <property type="entry name" value="PECTATE LYASE 18-RELATED"/>
    <property type="match status" value="1"/>
</dbReference>
<dbReference type="GO" id="GO:0005576">
    <property type="term" value="C:extracellular region"/>
    <property type="evidence" value="ECO:0007669"/>
    <property type="project" value="UniProtKB-SubCell"/>
</dbReference>
<comment type="function">
    <text evidence="7">Pectinolytic enzymes consist of four classes of enzymes: pectin lyase, polygalacturonase, pectin methylesterase and rhamnogalacturonase. Among pectinolytic enzymes, pectin lyase is the most important in depolymerization of pectin, since it cleaves internal glycosidic bonds of highly methylated pectins.</text>
</comment>
<evidence type="ECO:0000256" key="3">
    <source>
        <dbReference type="ARBA" id="ARBA00023157"/>
    </source>
</evidence>
<evidence type="ECO:0000256" key="9">
    <source>
        <dbReference type="SAM" id="MobiDB-lite"/>
    </source>
</evidence>
<evidence type="ECO:0000256" key="2">
    <source>
        <dbReference type="ARBA" id="ARBA00022729"/>
    </source>
</evidence>
<dbReference type="OrthoDB" id="1637350at2759"/>
<dbReference type="InterPro" id="IPR000254">
    <property type="entry name" value="CBD"/>
</dbReference>
<proteinExistence type="inferred from homology"/>
<comment type="similarity">
    <text evidence="1">Belongs to the polysaccharide lyase 1 family.</text>
</comment>
<reference evidence="12" key="1">
    <citation type="journal article" date="2021" name="Nat. Commun.">
        <title>Genetic determinants of endophytism in the Arabidopsis root mycobiome.</title>
        <authorList>
            <person name="Mesny F."/>
            <person name="Miyauchi S."/>
            <person name="Thiergart T."/>
            <person name="Pickel B."/>
            <person name="Atanasova L."/>
            <person name="Karlsson M."/>
            <person name="Huettel B."/>
            <person name="Barry K.W."/>
            <person name="Haridas S."/>
            <person name="Chen C."/>
            <person name="Bauer D."/>
            <person name="Andreopoulos W."/>
            <person name="Pangilinan J."/>
            <person name="LaButti K."/>
            <person name="Riley R."/>
            <person name="Lipzen A."/>
            <person name="Clum A."/>
            <person name="Drula E."/>
            <person name="Henrissat B."/>
            <person name="Kohler A."/>
            <person name="Grigoriev I.V."/>
            <person name="Martin F.M."/>
            <person name="Hacquard S."/>
        </authorList>
    </citation>
    <scope>NUCLEOTIDE SEQUENCE</scope>
    <source>
        <strain evidence="12">MPI-CAGE-AT-0021</strain>
    </source>
</reference>
<feature type="domain" description="CBM1" evidence="11">
    <location>
        <begin position="463"/>
        <end position="499"/>
    </location>
</feature>
<dbReference type="Gene3D" id="2.160.20.10">
    <property type="entry name" value="Single-stranded right-handed beta-helix, Pectin lyase-like"/>
    <property type="match status" value="1"/>
</dbReference>
<dbReference type="InterPro" id="IPR011050">
    <property type="entry name" value="Pectin_lyase_fold/virulence"/>
</dbReference>
<dbReference type="GO" id="GO:0047490">
    <property type="term" value="F:pectin lyase activity"/>
    <property type="evidence" value="ECO:0007669"/>
    <property type="project" value="UniProtKB-EC"/>
</dbReference>
<evidence type="ECO:0000313" key="12">
    <source>
        <dbReference type="EMBL" id="KAH7150169.1"/>
    </source>
</evidence>
<keyword evidence="5 12" id="KW-0456">Lyase</keyword>
<dbReference type="AlphaFoldDB" id="A0A9P9J4Z2"/>
<dbReference type="EC" id="4.2.2.10" evidence="8"/>
<accession>A0A9P9J4Z2</accession>
<evidence type="ECO:0000256" key="7">
    <source>
        <dbReference type="ARBA" id="ARBA00037631"/>
    </source>
</evidence>
<dbReference type="Pfam" id="PF13229">
    <property type="entry name" value="Beta_helix"/>
    <property type="match status" value="1"/>
</dbReference>
<keyword evidence="2 10" id="KW-0732">Signal</keyword>
<name>A0A9P9J4Z2_9HYPO</name>
<evidence type="ECO:0000256" key="8">
    <source>
        <dbReference type="ARBA" id="ARBA00039082"/>
    </source>
</evidence>
<feature type="region of interest" description="Disordered" evidence="9">
    <location>
        <begin position="377"/>
        <end position="406"/>
    </location>
</feature>
<dbReference type="InterPro" id="IPR039448">
    <property type="entry name" value="Beta_helix"/>
</dbReference>
<dbReference type="GO" id="GO:0030248">
    <property type="term" value="F:cellulose binding"/>
    <property type="evidence" value="ECO:0007669"/>
    <property type="project" value="InterPro"/>
</dbReference>
<dbReference type="SUPFAM" id="SSF51126">
    <property type="entry name" value="Pectin lyase-like"/>
    <property type="match status" value="1"/>
</dbReference>
<keyword evidence="13" id="KW-1185">Reference proteome</keyword>
<keyword evidence="3" id="KW-1015">Disulfide bond</keyword>
<evidence type="ECO:0000256" key="5">
    <source>
        <dbReference type="ARBA" id="ARBA00023239"/>
    </source>
</evidence>
<evidence type="ECO:0000313" key="13">
    <source>
        <dbReference type="Proteomes" id="UP000717696"/>
    </source>
</evidence>
<dbReference type="EMBL" id="JAGMUU010000006">
    <property type="protein sequence ID" value="KAH7150169.1"/>
    <property type="molecule type" value="Genomic_DNA"/>
</dbReference>
<protein>
    <recommendedName>
        <fullName evidence="8">pectin lyase</fullName>
        <ecNumber evidence="8">4.2.2.10</ecNumber>
    </recommendedName>
</protein>
<sequence length="514" mass="52758">MLVQSASLILAAASVASAQSVVGTAYGFATGVTGGGDAAAATPSSAEELAEWLSDDTARTIVIDQEYDFTGTTATDAGCDRISCSVSNGGQYYLGDLSCGSSDNTAVNSITYDTAGPSALPVGSNKSIISSNGQGVLKGKGLSLQSGASNVIIQGVEFTNINPGIVWGGDALDLQGGNDGVWVDHCKFSLIGRQFVVAHYTGSRLTLSNNEFDGVTTTSASCNNNHYWTMMFIADGDQVTLDRNYFHDVSGRAPKLGADGVSGTFQASNNYFSNMDGHAFDAYTGANAILEGNVFESVTTPITEQGASVSTIFNVVDDSAASTCESYIGRACAVNSVSSSGDWPSLSDTSALSTWANLADYLVDPVAASEVASLVTSNAGPSNLGSASSSDDTSSDDTETEATATVPSAVVATTAAAVAESSVAATTAAAVVESPETQDDDEETVVSTTQEAAATETEAASGEEAQQWTQCGGSNWTGATKCVSGTSCVAHNEWYSQCVSSAERRAKRALRHRH</sequence>
<comment type="catalytic activity">
    <reaction evidence="6">
        <text>Eliminative cleavage of (1-&gt;4)-alpha-D-galacturonan methyl ester to give oligosaccharides with 4-deoxy-6-O-methyl-alpha-D-galact-4-enuronosyl groups at their non-reducing ends.</text>
        <dbReference type="EC" id="4.2.2.10"/>
    </reaction>
</comment>
<dbReference type="PROSITE" id="PS51164">
    <property type="entry name" value="CBM1_2"/>
    <property type="match status" value="1"/>
</dbReference>
<dbReference type="SUPFAM" id="SSF57180">
    <property type="entry name" value="Cellulose-binding domain"/>
    <property type="match status" value="1"/>
</dbReference>
<comment type="caution">
    <text evidence="12">The sequence shown here is derived from an EMBL/GenBank/DDBJ whole genome shotgun (WGS) entry which is preliminary data.</text>
</comment>
<evidence type="ECO:0000256" key="6">
    <source>
        <dbReference type="ARBA" id="ARBA00036818"/>
    </source>
</evidence>
<dbReference type="Proteomes" id="UP000717696">
    <property type="component" value="Unassembled WGS sequence"/>
</dbReference>
<dbReference type="InterPro" id="IPR045032">
    <property type="entry name" value="PEL"/>
</dbReference>
<dbReference type="InterPro" id="IPR012334">
    <property type="entry name" value="Pectin_lyas_fold"/>
</dbReference>
<evidence type="ECO:0000256" key="4">
    <source>
        <dbReference type="ARBA" id="ARBA00023180"/>
    </source>
</evidence>
<organism evidence="12 13">
    <name type="scientific">Dactylonectria estremocensis</name>
    <dbReference type="NCBI Taxonomy" id="1079267"/>
    <lineage>
        <taxon>Eukaryota</taxon>
        <taxon>Fungi</taxon>
        <taxon>Dikarya</taxon>
        <taxon>Ascomycota</taxon>
        <taxon>Pezizomycotina</taxon>
        <taxon>Sordariomycetes</taxon>
        <taxon>Hypocreomycetidae</taxon>
        <taxon>Hypocreales</taxon>
        <taxon>Nectriaceae</taxon>
        <taxon>Dactylonectria</taxon>
    </lineage>
</organism>
<evidence type="ECO:0000259" key="11">
    <source>
        <dbReference type="PROSITE" id="PS51164"/>
    </source>
</evidence>
<evidence type="ECO:0000256" key="1">
    <source>
        <dbReference type="ARBA" id="ARBA00010980"/>
    </source>
</evidence>
<dbReference type="PANTHER" id="PTHR31683:SF67">
    <property type="entry name" value="PECTIN LYASE F-RELATED"/>
    <property type="match status" value="1"/>
</dbReference>
<keyword evidence="4" id="KW-0325">Glycoprotein</keyword>
<gene>
    <name evidence="12" type="ORF">B0J13DRAFT_594568</name>
</gene>
<dbReference type="Pfam" id="PF00734">
    <property type="entry name" value="CBM_1"/>
    <property type="match status" value="1"/>
</dbReference>
<feature type="signal peptide" evidence="10">
    <location>
        <begin position="1"/>
        <end position="18"/>
    </location>
</feature>
<dbReference type="InterPro" id="IPR035971">
    <property type="entry name" value="CBD_sf"/>
</dbReference>
<dbReference type="PROSITE" id="PS00562">
    <property type="entry name" value="CBM1_1"/>
    <property type="match status" value="1"/>
</dbReference>
<dbReference type="GO" id="GO:0000272">
    <property type="term" value="P:polysaccharide catabolic process"/>
    <property type="evidence" value="ECO:0007669"/>
    <property type="project" value="UniProtKB-KW"/>
</dbReference>
<dbReference type="InterPro" id="IPR002022">
    <property type="entry name" value="Pec_lyase"/>
</dbReference>
<dbReference type="SMART" id="SM00656">
    <property type="entry name" value="Amb_all"/>
    <property type="match status" value="1"/>
</dbReference>